<evidence type="ECO:0000256" key="1">
    <source>
        <dbReference type="SAM" id="MobiDB-lite"/>
    </source>
</evidence>
<name>A0A8S5UL08_9CAUD</name>
<accession>A0A8S5UL08</accession>
<proteinExistence type="predicted"/>
<sequence>MGIPVGKITDNYGITVERLTYAIDPDKWDSQILADFASQYGSPRQYTILERAKLIGTFGAVARLLDIIQQSTLAPYSGKGRKPKSVLPENRKNTKKEDDYELDSMNTEDIDKALGLHRKEQ</sequence>
<organism evidence="2">
    <name type="scientific">Siphoviridae sp. ctICF6</name>
    <dbReference type="NCBI Taxonomy" id="2825427"/>
    <lineage>
        <taxon>Viruses</taxon>
        <taxon>Duplodnaviria</taxon>
        <taxon>Heunggongvirae</taxon>
        <taxon>Uroviricota</taxon>
        <taxon>Caudoviricetes</taxon>
    </lineage>
</organism>
<dbReference type="EMBL" id="BK016104">
    <property type="protein sequence ID" value="DAF95168.1"/>
    <property type="molecule type" value="Genomic_DNA"/>
</dbReference>
<feature type="region of interest" description="Disordered" evidence="1">
    <location>
        <begin position="75"/>
        <end position="106"/>
    </location>
</feature>
<evidence type="ECO:0000313" key="2">
    <source>
        <dbReference type="EMBL" id="DAF95168.1"/>
    </source>
</evidence>
<protein>
    <submittedName>
        <fullName evidence="2">Uncharacterized protein</fullName>
    </submittedName>
</protein>
<feature type="compositionally biased region" description="Basic and acidic residues" evidence="1">
    <location>
        <begin position="89"/>
        <end position="98"/>
    </location>
</feature>
<reference evidence="2" key="1">
    <citation type="journal article" date="2021" name="Proc. Natl. Acad. Sci. U.S.A.">
        <title>A Catalog of Tens of Thousands of Viruses from Human Metagenomes Reveals Hidden Associations with Chronic Diseases.</title>
        <authorList>
            <person name="Tisza M.J."/>
            <person name="Buck C.B."/>
        </authorList>
    </citation>
    <scope>NUCLEOTIDE SEQUENCE</scope>
    <source>
        <strain evidence="2">CtICF6</strain>
    </source>
</reference>